<feature type="region of interest" description="Disordered" evidence="1">
    <location>
        <begin position="1759"/>
        <end position="1778"/>
    </location>
</feature>
<dbReference type="Pfam" id="PF18359">
    <property type="entry name" value="Tudor_5"/>
    <property type="match status" value="2"/>
</dbReference>
<feature type="compositionally biased region" description="Basic and acidic residues" evidence="1">
    <location>
        <begin position="1364"/>
        <end position="1382"/>
    </location>
</feature>
<feature type="domain" description="SGF29 C-terminal" evidence="2">
    <location>
        <begin position="737"/>
        <end position="877"/>
    </location>
</feature>
<feature type="region of interest" description="Disordered" evidence="1">
    <location>
        <begin position="478"/>
        <end position="533"/>
    </location>
</feature>
<dbReference type="Gene3D" id="1.25.10.10">
    <property type="entry name" value="Leucine-rich Repeat Variant"/>
    <property type="match status" value="1"/>
</dbReference>
<dbReference type="EMBL" id="KI913136">
    <property type="protein sequence ID" value="ETV76573.1"/>
    <property type="molecule type" value="Genomic_DNA"/>
</dbReference>
<dbReference type="InterPro" id="IPR014002">
    <property type="entry name" value="Agenet_dom_plant"/>
</dbReference>
<feature type="region of interest" description="Disordered" evidence="1">
    <location>
        <begin position="2405"/>
        <end position="2498"/>
    </location>
</feature>
<feature type="region of interest" description="Disordered" evidence="1">
    <location>
        <begin position="2228"/>
        <end position="2252"/>
    </location>
</feature>
<sequence>MSKKRGKTTDGGLKANKKGMPSSSQIQITYYSAKPSSKSATPSTATTSSKAATASFQLGQVVDIQQESRGKWKRGKVVHIRTAVATTSSRKKQQIVLYDVSYEGGQMECEIDADRLRPLKQVESSPFALRPPATADILEFTKMAEAKKVSKQRHTAIDSTHDDARLTTADPSTLLTKRQTFGDDDQSTTEHLFKSEDQVMEHQAEIQRILDDLFSIHADVHCVKKALSALLKLLRLAPQITADFFHFKAGETILLHIIRSHQLYSVLQCYGFVLLRKMCHLSVDSCAVFVQNGAIPAIAVALRAFPSDPIVQASGSGALSALGQLSRHAVQVMLEQNVVPLLTASLVNHHDINNHTRQVQFYASEVLLEVCDHSGAPVAAAIVDPVDDYLTIRTLVHVLRKSLKLDDKKVSCSICTLLLCLLSLNKSIAQVLRQVDAIADLSIVMAKYPSHEGILKYSLAATRELAVASMRQSPSTKVRQTARIILEEEPLKRSKPASPASARKKSKTSKASSLTTNLPLPSPSRGATKKEPTTREKLLLQTYGFDPSSNAASNVVATARASKSRQGSSPSRKKPSITKQPDAFLNSTTASTELRQPMAELLRPHSSSKLLPLAITDPPAVRPATMATTQPIKRDRLDVLVVPASPLAELKSFATELFEAVNDDPLTPLSRISFADKLHRMIEKAETSLDPVYVAAPARTSPAMPPPAHVKPSQPHHPVDTTTPVNLQNGIFTPLSQKHPLTVGAKVKCRFNGGARYYAGVITRCSRDNQSFDVDYVDGEQECEVPVDWIRLLETPTPTTVSPLPAKFTKGDVVEARYKGKSKFYPGVITRVTDNSQSYDVLYDDGETESNVSHNLIILVCRNERQDKANSPAGWKVGQKVEARYKRRQKYYKGKVARARSNGTYDVEYDDGERETGVDKDMIRALGDMDERPQFEEGDLVQAQYEGNTRFYNGTILRCRLDGSYDIKYDDGDIETFVAAELIRKRTPPPIVPYTVDARIEVVKGARSMPGTITKVSNTTGLVTVLYDNGDKEKVPPDSLRPCAKDESFERHQRIEARPPTSHVYAQGLITNCRFNGTYDIEFESGEVATGVAPLLIRSVPWPPHEAEYYPLWHTGDIVEAKVRGQSKYLPGVVARVHIQGQTTALYDVHFESDAIELRVPEDAIHLLHRAETPVFASGDDVTKNGKFAKVCRCHMDGSYDLKYSNGLKEIRVAKAGLVLAPADAETSGATTDLHGDLVSSWFQEPRKPSQTVAAVPGGTGDPTPDEAVPPERSGPHAIEIEQSTTENLDRQQAKQATAAARESAKYDEVEVADSVDETAILLTGQVESTLDQATSEPRNRDTLENSTKEVGAASDAIAYESSDEVRQDQRMPDAKETKQDEQFEVSGIDSTKTTEGDITVARHILNDNFNGSRDAIATSEAKDEVKATDSDSVAGRFENDDGARHIERDAETSATNAEVESKARCADEMKAQTSSGISDDATSSSETLPAIDLNPPEDEALHRLNLKNVNDQRATPNQLATRVEEDPFARALAILSVAGGAVDGFIKAAVQGALAIAASLQPQLPEEGPSVQDANIEIALAESQPWDCPGTNMVVIPAFEFAEVVSAFPEVSSIHANIVHHNSDTPGDELIYRNANPQLQLVKSLSASTASLVVHQSIIEGVQRVVSRQDFVPLGGMAPASEDVFEIVQPKESANDTTENDYPNPLSDIVPVVPLLKMPSAYPLSRLLITPAHTNVAVLVVNDVIQRALEAAASSNSTERQCCPFPPSPASSFRATAPRERRSDVPYFVPPLSHKMIAPPLRASTIRPLTPTTIVSQLTRQFVDQAMTNALVAYASFPNLAIVGPPVTRQFVDQAMTNALVAYASFPNLAIVGPPGTSNTSAPTGQPEIVLESVVAREESSMQAYAELELVEIMPASSHQPESNRSTSQLTDTIDTSPLHAERPGTSPESITTPDMAGVLQTPQCASLPGSQVDDTIGSDNEDNEISFKVAMTAKSFVLLCLYNGLVQASNQLQESTDGTVHMQDELHSTHDDDIEVTDGCAIESSNRSTMKCPAVGTKSITLLAEQVAAKSMTEGILLQATKRSAIEPESSPSTKDELLETSLNNEDLKNITIYATQINDDIIPTTATKVVNEIEFDLPHPGLWVKSQHAVCNDQPTLVNQDLHLAAPADSSTRNEESNQCTHEATAAVQFIVSSVVDKLVKKSESQDEPLSVDIEPLSRQIHSVANDTGLDGTKNKSIRQDPDTSFSRENISCSTIDQEDDIPSDRHIAAEYTNDFIPSDAHCEIDKDMSAEPAETPTDKATEDEPAQPSPVHDEGASYGQDEEFDQPEETQATPDAALPTADTPVEEQEFEATPSVEVHPQELAAPSESVESHATVATDVVAAPVDSAVKEDVVADDIQAYANDADEFADKATPAETPTDKATEDEPAQPSPVHDEGASYGQDEEFDQPEETQATPDAALPTADTPVEEQEFEATPSVEVHPQELAAPSESVESHATVATDVVAAPVDSAVKEDVVADDIQAYANDADEFADKATPAETPTDKATEDEPAQPSPVHDEGASYGQDEEFDQPEETQATPDAALPTADTPVEEQEFEATPSVEVHPQELAAPSESVESHATVATDVVAAPVDSAVKEDVVADDIQAYANDADEFADKATPAETPTDKATEDEPAQPSPVHDEGASYGQDEEFDQPEETQATPDAALPTADTPVEEQEFEATPSVEVHPQELAAPSESVESHATVATDVVAAPVDSAVKEDVVADDIQAYANDADEFADKATPAETPTDKATEDEPAQPSPVHDEGASYGQDEEFDQPEETQATPDAALPTADTPVEEQEFEATPSVEPCNGGH</sequence>
<feature type="compositionally biased region" description="Basic and acidic residues" evidence="1">
    <location>
        <begin position="1460"/>
        <end position="1471"/>
    </location>
</feature>
<evidence type="ECO:0000313" key="3">
    <source>
        <dbReference type="EMBL" id="ETV76573.1"/>
    </source>
</evidence>
<feature type="region of interest" description="Disordered" evidence="1">
    <location>
        <begin position="550"/>
        <end position="584"/>
    </location>
</feature>
<dbReference type="CDD" id="cd04508">
    <property type="entry name" value="Tudor_SF"/>
    <property type="match status" value="5"/>
</dbReference>
<feature type="compositionally biased region" description="Polar residues" evidence="1">
    <location>
        <begin position="1328"/>
        <end position="1337"/>
    </location>
</feature>
<evidence type="ECO:0000259" key="2">
    <source>
        <dbReference type="PROSITE" id="PS51518"/>
    </source>
</evidence>
<feature type="compositionally biased region" description="Low complexity" evidence="1">
    <location>
        <begin position="2578"/>
        <end position="2591"/>
    </location>
</feature>
<feature type="region of interest" description="Disordered" evidence="1">
    <location>
        <begin position="1328"/>
        <end position="1385"/>
    </location>
</feature>
<feature type="compositionally biased region" description="Basic and acidic residues" evidence="1">
    <location>
        <begin position="1421"/>
        <end position="1430"/>
    </location>
</feature>
<dbReference type="Gene3D" id="2.30.30.140">
    <property type="match status" value="6"/>
</dbReference>
<name>W4GCC1_APHAT</name>
<feature type="compositionally biased region" description="Low complexity" evidence="1">
    <location>
        <begin position="2700"/>
        <end position="2713"/>
    </location>
</feature>
<feature type="compositionally biased region" description="Low complexity" evidence="1">
    <location>
        <begin position="2456"/>
        <end position="2469"/>
    </location>
</feature>
<feature type="region of interest" description="Disordered" evidence="1">
    <location>
        <begin position="2293"/>
        <end position="2376"/>
    </location>
</feature>
<feature type="compositionally biased region" description="Low complexity" evidence="1">
    <location>
        <begin position="1474"/>
        <end position="1486"/>
    </location>
</feature>
<feature type="compositionally biased region" description="Low complexity" evidence="1">
    <location>
        <begin position="29"/>
        <end position="50"/>
    </location>
</feature>
<feature type="region of interest" description="Disordered" evidence="1">
    <location>
        <begin position="1"/>
        <end position="50"/>
    </location>
</feature>
<feature type="compositionally biased region" description="Basic and acidic residues" evidence="1">
    <location>
        <begin position="1438"/>
        <end position="1452"/>
    </location>
</feature>
<dbReference type="InterPro" id="IPR011989">
    <property type="entry name" value="ARM-like"/>
</dbReference>
<feature type="region of interest" description="Disordered" evidence="1">
    <location>
        <begin position="2649"/>
        <end position="2742"/>
    </location>
</feature>
<feature type="region of interest" description="Disordered" evidence="1">
    <location>
        <begin position="1421"/>
        <end position="1496"/>
    </location>
</feature>
<dbReference type="PANTHER" id="PTHR34157">
    <property type="entry name" value="TUZIN"/>
    <property type="match status" value="1"/>
</dbReference>
<dbReference type="RefSeq" id="XP_009834118.1">
    <property type="nucleotide sequence ID" value="XM_009835816.1"/>
</dbReference>
<accession>W4GCC1</accession>
<feature type="region of interest" description="Disordered" evidence="1">
    <location>
        <begin position="1245"/>
        <end position="1274"/>
    </location>
</feature>
<proteinExistence type="predicted"/>
<dbReference type="InterPro" id="IPR010750">
    <property type="entry name" value="SGF29_tudor-like_dom"/>
</dbReference>
<dbReference type="SUPFAM" id="SSF63748">
    <property type="entry name" value="Tudor/PWWP/MBT"/>
    <property type="match status" value="2"/>
</dbReference>
<dbReference type="InterPro" id="IPR041291">
    <property type="entry name" value="TUDOR_5"/>
</dbReference>
<feature type="region of interest" description="Disordered" evidence="1">
    <location>
        <begin position="2527"/>
        <end position="2620"/>
    </location>
</feature>
<dbReference type="PROSITE" id="PS51518">
    <property type="entry name" value="SGF29_C"/>
    <property type="match status" value="1"/>
</dbReference>
<reference evidence="3" key="1">
    <citation type="submission" date="2013-12" db="EMBL/GenBank/DDBJ databases">
        <title>The Genome Sequence of Aphanomyces astaci APO3.</title>
        <authorList>
            <consortium name="The Broad Institute Genomics Platform"/>
            <person name="Russ C."/>
            <person name="Tyler B."/>
            <person name="van West P."/>
            <person name="Dieguez-Uribeondo J."/>
            <person name="Young S.K."/>
            <person name="Zeng Q."/>
            <person name="Gargeya S."/>
            <person name="Fitzgerald M."/>
            <person name="Abouelleil A."/>
            <person name="Alvarado L."/>
            <person name="Chapman S.B."/>
            <person name="Gainer-Dewar J."/>
            <person name="Goldberg J."/>
            <person name="Griggs A."/>
            <person name="Gujja S."/>
            <person name="Hansen M."/>
            <person name="Howarth C."/>
            <person name="Imamovic A."/>
            <person name="Ireland A."/>
            <person name="Larimer J."/>
            <person name="McCowan C."/>
            <person name="Murphy C."/>
            <person name="Pearson M."/>
            <person name="Poon T.W."/>
            <person name="Priest M."/>
            <person name="Roberts A."/>
            <person name="Saif S."/>
            <person name="Shea T."/>
            <person name="Sykes S."/>
            <person name="Wortman J."/>
            <person name="Nusbaum C."/>
            <person name="Birren B."/>
        </authorList>
    </citation>
    <scope>NUCLEOTIDE SEQUENCE [LARGE SCALE GENOMIC DNA]</scope>
    <source>
        <strain evidence="3">APO3</strain>
    </source>
</reference>
<dbReference type="SMART" id="SM00333">
    <property type="entry name" value="TUDOR"/>
    <property type="match status" value="6"/>
</dbReference>
<dbReference type="InterPro" id="IPR002999">
    <property type="entry name" value="Tudor"/>
</dbReference>
<dbReference type="SUPFAM" id="SSF48371">
    <property type="entry name" value="ARM repeat"/>
    <property type="match status" value="1"/>
</dbReference>
<dbReference type="OrthoDB" id="79761at2759"/>
<protein>
    <recommendedName>
        <fullName evidence="2">SGF29 C-terminal domain-containing protein</fullName>
    </recommendedName>
</protein>
<feature type="region of interest" description="Disordered" evidence="1">
    <location>
        <begin position="2773"/>
        <end position="2855"/>
    </location>
</feature>
<dbReference type="VEuPathDB" id="FungiDB:H257_09572"/>
<feature type="compositionally biased region" description="Low complexity" evidence="1">
    <location>
        <begin position="2822"/>
        <end position="2835"/>
    </location>
</feature>
<organism evidence="3">
    <name type="scientific">Aphanomyces astaci</name>
    <name type="common">Crayfish plague agent</name>
    <dbReference type="NCBI Taxonomy" id="112090"/>
    <lineage>
        <taxon>Eukaryota</taxon>
        <taxon>Sar</taxon>
        <taxon>Stramenopiles</taxon>
        <taxon>Oomycota</taxon>
        <taxon>Saprolegniomycetes</taxon>
        <taxon>Saprolegniales</taxon>
        <taxon>Verrucalvaceae</taxon>
        <taxon>Aphanomyces</taxon>
    </lineage>
</organism>
<dbReference type="InterPro" id="IPR016024">
    <property type="entry name" value="ARM-type_fold"/>
</dbReference>
<feature type="region of interest" description="Disordered" evidence="1">
    <location>
        <begin position="1917"/>
        <end position="1955"/>
    </location>
</feature>
<gene>
    <name evidence="3" type="ORF">H257_09572</name>
</gene>
<evidence type="ECO:0000256" key="1">
    <source>
        <dbReference type="SAM" id="MobiDB-lite"/>
    </source>
</evidence>
<dbReference type="SMART" id="SM00743">
    <property type="entry name" value="Agenet"/>
    <property type="match status" value="5"/>
</dbReference>
<dbReference type="GeneID" id="20811568"/>
<feature type="compositionally biased region" description="Low complexity" evidence="1">
    <location>
        <begin position="550"/>
        <end position="561"/>
    </location>
</feature>
<feature type="compositionally biased region" description="Basic and acidic residues" evidence="1">
    <location>
        <begin position="1338"/>
        <end position="1348"/>
    </location>
</feature>
<dbReference type="PANTHER" id="PTHR34157:SF2">
    <property type="entry name" value="TUZIN"/>
    <property type="match status" value="1"/>
</dbReference>
<feature type="compositionally biased region" description="Low complexity" evidence="1">
    <location>
        <begin position="2334"/>
        <end position="2347"/>
    </location>
</feature>
<feature type="compositionally biased region" description="Polar residues" evidence="1">
    <location>
        <begin position="1918"/>
        <end position="1937"/>
    </location>
</feature>